<sequence>MPDDTTQGNISDLFIGFPIDYFKILPDDLNDKYFGGLTSEESEEVNESYRSRVSTVEIQPDPESGRVYDALSEHLNLQTKDTTVINIGVGQGKTYTILKTVQKYFTEHPDTYIIVAVPYVSLVSQYVEELIANGIPENQIYRYEWLNPKEFPKSTLDYQLRRRVHVVTANCLLGNAGENAAINSRIKRKYLKEFPKALNPQIIKYDGRPNPTEEEMEELFLNLTNSQINELNGNDDLPVNPDKIYDSTKLTSESLGKKKVIFIFDELHDAVHNFTAENILHLYLWKDVLHKIFVLSETYNDPSLIVINKLSEMTDEKIKIIEATRKQIESKLSDLHIHFDNSFSFKENEKLKSIIQDAISQRKSIDILCYSKKLAENIYAGEVGALLRNYSPNNVKLCVSELIQNQRTTVDEPKNRYDSTKINIGTNFKTGINITKENHCFVIVMPPYSSKMAFENLYGIFSGGYIDLIQAVARQRIPGEIHIITMYPDYMTFRNGRPASMTSTQYNAFRESYNEIRKITPETYKLLTEIDRDDLTDEMIVKYAPVNFQTKIISDAVKEYLQYIGTPIMYTGANGTLIKENFRLNLGKLQLQKNKFLYGDIAANLTINAFMNQFINCKLVSVNFQKTDFTDDNFPSVIDDLFSDYVTEEVPSFKKLYNHIKNKLSTHVVTYNGKSVKPSNYKFSKKLLLEIFRKYYPESKIDNSERVSPHHVIHALMNSNDESLLEIKDKVKEVFKHFNSLIVGNERSKYLPTKIETIGDLNSVQLYNDLSESLPVLKDTKFFSALPDENQNIEATKFLKNLFTKSFGDLDKSDEYTFSEVKLKKIINHHYPSDFF</sequence>
<dbReference type="Pfam" id="PF04851">
    <property type="entry name" value="ResIII"/>
    <property type="match status" value="1"/>
</dbReference>
<dbReference type="InterPro" id="IPR027417">
    <property type="entry name" value="P-loop_NTPase"/>
</dbReference>
<organism evidence="2 3">
    <name type="scientific">Kaistella haifensis DSM 19056</name>
    <dbReference type="NCBI Taxonomy" id="1450526"/>
    <lineage>
        <taxon>Bacteria</taxon>
        <taxon>Pseudomonadati</taxon>
        <taxon>Bacteroidota</taxon>
        <taxon>Flavobacteriia</taxon>
        <taxon>Flavobacteriales</taxon>
        <taxon>Weeksellaceae</taxon>
        <taxon>Chryseobacterium group</taxon>
        <taxon>Kaistella</taxon>
    </lineage>
</organism>
<protein>
    <recommendedName>
        <fullName evidence="1">Helicase/UvrB N-terminal domain-containing protein</fullName>
    </recommendedName>
</protein>
<dbReference type="RefSeq" id="WP_088263454.1">
    <property type="nucleotide sequence ID" value="NZ_JASZ02000002.1"/>
</dbReference>
<gene>
    <name evidence="2" type="ORF">AP75_01600</name>
</gene>
<evidence type="ECO:0000313" key="3">
    <source>
        <dbReference type="Proteomes" id="UP000197587"/>
    </source>
</evidence>
<reference evidence="2 3" key="1">
    <citation type="submission" date="2014-01" db="EMBL/GenBank/DDBJ databases">
        <authorList>
            <consortium name="Genome Consortium for Active Teaching"/>
            <person name="Sontag T.C."/>
            <person name="Newman J.D."/>
        </authorList>
    </citation>
    <scope>NUCLEOTIDE SEQUENCE [LARGE SCALE GENOMIC DNA]</scope>
    <source>
        <strain evidence="2 3">DSM 19056</strain>
    </source>
</reference>
<keyword evidence="3" id="KW-1185">Reference proteome</keyword>
<dbReference type="InterPro" id="IPR006935">
    <property type="entry name" value="Helicase/UvrB_N"/>
</dbReference>
<name>A0A246BBZ8_9FLAO</name>
<evidence type="ECO:0000259" key="1">
    <source>
        <dbReference type="Pfam" id="PF04851"/>
    </source>
</evidence>
<comment type="caution">
    <text evidence="2">The sequence shown here is derived from an EMBL/GenBank/DDBJ whole genome shotgun (WGS) entry which is preliminary data.</text>
</comment>
<dbReference type="GO" id="GO:0016787">
    <property type="term" value="F:hydrolase activity"/>
    <property type="evidence" value="ECO:0007669"/>
    <property type="project" value="InterPro"/>
</dbReference>
<evidence type="ECO:0000313" key="2">
    <source>
        <dbReference type="EMBL" id="OWK99207.1"/>
    </source>
</evidence>
<dbReference type="GO" id="GO:0003677">
    <property type="term" value="F:DNA binding"/>
    <property type="evidence" value="ECO:0007669"/>
    <property type="project" value="InterPro"/>
</dbReference>
<reference evidence="2 3" key="2">
    <citation type="submission" date="2017-05" db="EMBL/GenBank/DDBJ databases">
        <title>Genome of Chryseobacterium haifense.</title>
        <authorList>
            <person name="Newman J.D."/>
        </authorList>
    </citation>
    <scope>NUCLEOTIDE SEQUENCE [LARGE SCALE GENOMIC DNA]</scope>
    <source>
        <strain evidence="2 3">DSM 19056</strain>
    </source>
</reference>
<accession>A0A246BBZ8</accession>
<proteinExistence type="predicted"/>
<feature type="domain" description="Helicase/UvrB N-terminal" evidence="1">
    <location>
        <begin position="65"/>
        <end position="280"/>
    </location>
</feature>
<dbReference type="AlphaFoldDB" id="A0A246BBZ8"/>
<dbReference type="EMBL" id="JASZ02000002">
    <property type="protein sequence ID" value="OWK99207.1"/>
    <property type="molecule type" value="Genomic_DNA"/>
</dbReference>
<dbReference type="SUPFAM" id="SSF52540">
    <property type="entry name" value="P-loop containing nucleoside triphosphate hydrolases"/>
    <property type="match status" value="2"/>
</dbReference>
<dbReference type="Proteomes" id="UP000197587">
    <property type="component" value="Unassembled WGS sequence"/>
</dbReference>
<dbReference type="GO" id="GO:0005524">
    <property type="term" value="F:ATP binding"/>
    <property type="evidence" value="ECO:0007669"/>
    <property type="project" value="InterPro"/>
</dbReference>